<dbReference type="GO" id="GO:0003676">
    <property type="term" value="F:nucleic acid binding"/>
    <property type="evidence" value="ECO:0007669"/>
    <property type="project" value="InterPro"/>
</dbReference>
<dbReference type="GO" id="GO:0016567">
    <property type="term" value="P:protein ubiquitination"/>
    <property type="evidence" value="ECO:0007669"/>
    <property type="project" value="InterPro"/>
</dbReference>
<gene>
    <name evidence="12" type="ORF">C361_03238</name>
</gene>
<dbReference type="SMART" id="SM00343">
    <property type="entry name" value="ZnF_C2HC"/>
    <property type="match status" value="1"/>
</dbReference>
<evidence type="ECO:0000256" key="7">
    <source>
        <dbReference type="PROSITE-ProRule" id="PRU00047"/>
    </source>
</evidence>
<dbReference type="CDD" id="cd16620">
    <property type="entry name" value="vRING-HC-C4C4_RBBP6"/>
    <property type="match status" value="1"/>
</dbReference>
<dbReference type="SUPFAM" id="SSF57756">
    <property type="entry name" value="Retrovirus zinc finger-like domains"/>
    <property type="match status" value="1"/>
</dbReference>
<dbReference type="PROSITE" id="PS50089">
    <property type="entry name" value="ZF_RING_2"/>
    <property type="match status" value="1"/>
</dbReference>
<reference evidence="12 13" key="1">
    <citation type="submission" date="2017-06" db="EMBL/GenBank/DDBJ databases">
        <title>Global population genomics of the pathogenic fungus Cryptococcus neoformans var. grubii.</title>
        <authorList>
            <person name="Cuomo C."/>
            <person name="Litvintseva A."/>
            <person name="Chen Y."/>
            <person name="Young S."/>
            <person name="Zeng Q."/>
            <person name="Chapman S."/>
            <person name="Gujja S."/>
            <person name="Saif S."/>
            <person name="Birren B."/>
        </authorList>
    </citation>
    <scope>NUCLEOTIDE SEQUENCE [LARGE SCALE GENOMIC DNA]</scope>
    <source>
        <strain evidence="12 13">Tu259-1</strain>
    </source>
</reference>
<dbReference type="InterPro" id="IPR001878">
    <property type="entry name" value="Znf_CCHC"/>
</dbReference>
<keyword evidence="6" id="KW-0539">Nucleus</keyword>
<protein>
    <submittedName>
        <fullName evidence="12">Protein MPE1</fullName>
    </submittedName>
</protein>
<dbReference type="GO" id="GO:0061630">
    <property type="term" value="F:ubiquitin protein ligase activity"/>
    <property type="evidence" value="ECO:0007669"/>
    <property type="project" value="InterPro"/>
</dbReference>
<dbReference type="InterPro" id="IPR013083">
    <property type="entry name" value="Znf_RING/FYVE/PHD"/>
</dbReference>
<dbReference type="PANTHER" id="PTHR15439:SF0">
    <property type="entry name" value="CELL DIVISION CYCLE AND APOPTOSIS REGULATOR PROTEIN 1-RELATED"/>
    <property type="match status" value="1"/>
</dbReference>
<dbReference type="InterPro" id="IPR001841">
    <property type="entry name" value="Znf_RING"/>
</dbReference>
<dbReference type="Gene3D" id="4.10.60.10">
    <property type="entry name" value="Zinc finger, CCHC-type"/>
    <property type="match status" value="1"/>
</dbReference>
<keyword evidence="2" id="KW-0507">mRNA processing</keyword>
<dbReference type="PROSITE" id="PS50158">
    <property type="entry name" value="ZF_CCHC"/>
    <property type="match status" value="1"/>
</dbReference>
<dbReference type="PANTHER" id="PTHR15439">
    <property type="entry name" value="RETINOBLASTOMA-BINDING PROTEIN 6"/>
    <property type="match status" value="1"/>
</dbReference>
<dbReference type="GO" id="GO:0006511">
    <property type="term" value="P:ubiquitin-dependent protein catabolic process"/>
    <property type="evidence" value="ECO:0007669"/>
    <property type="project" value="TreeGrafter"/>
</dbReference>
<dbReference type="InterPro" id="IPR025829">
    <property type="entry name" value="Zn_knuckle_CX2CX3GHX4C"/>
</dbReference>
<evidence type="ECO:0000256" key="6">
    <source>
        <dbReference type="ARBA" id="ARBA00023242"/>
    </source>
</evidence>
<evidence type="ECO:0000256" key="1">
    <source>
        <dbReference type="ARBA" id="ARBA00004123"/>
    </source>
</evidence>
<dbReference type="SMART" id="SM01180">
    <property type="entry name" value="DWNN"/>
    <property type="match status" value="1"/>
</dbReference>
<evidence type="ECO:0000259" key="9">
    <source>
        <dbReference type="PROSITE" id="PS50089"/>
    </source>
</evidence>
<comment type="subcellular location">
    <subcellularLocation>
        <location evidence="1">Nucleus</location>
    </subcellularLocation>
</comment>
<dbReference type="Gene3D" id="3.10.20.90">
    <property type="entry name" value="Phosphatidylinositol 3-kinase Catalytic Subunit, Chain A, domain 1"/>
    <property type="match status" value="1"/>
</dbReference>
<feature type="compositionally biased region" description="Basic and acidic residues" evidence="8">
    <location>
        <begin position="135"/>
        <end position="146"/>
    </location>
</feature>
<evidence type="ECO:0000259" key="10">
    <source>
        <dbReference type="PROSITE" id="PS50158"/>
    </source>
</evidence>
<dbReference type="Gene3D" id="3.30.40.10">
    <property type="entry name" value="Zinc/RING finger domain, C3HC4 (zinc finger)"/>
    <property type="match status" value="1"/>
</dbReference>
<dbReference type="GO" id="GO:0008270">
    <property type="term" value="F:zinc ion binding"/>
    <property type="evidence" value="ECO:0007669"/>
    <property type="project" value="UniProtKB-KW"/>
</dbReference>
<feature type="compositionally biased region" description="Basic and acidic residues" evidence="8">
    <location>
        <begin position="381"/>
        <end position="418"/>
    </location>
</feature>
<dbReference type="GO" id="GO:0005634">
    <property type="term" value="C:nucleus"/>
    <property type="evidence" value="ECO:0007669"/>
    <property type="project" value="UniProtKB-SubCell"/>
</dbReference>
<dbReference type="InterPro" id="IPR014891">
    <property type="entry name" value="DWNN_domain"/>
</dbReference>
<feature type="domain" description="CCHC-type" evidence="10">
    <location>
        <begin position="224"/>
        <end position="239"/>
    </location>
</feature>
<dbReference type="InterPro" id="IPR036875">
    <property type="entry name" value="Znf_CCHC_sf"/>
</dbReference>
<dbReference type="Pfam" id="PF08783">
    <property type="entry name" value="DWNN"/>
    <property type="match status" value="1"/>
</dbReference>
<proteinExistence type="predicted"/>
<dbReference type="AlphaFoldDB" id="A0A854QDY4"/>
<sequence length="621" mass="67232">MSTVFYRWGAGRDESRVTFDGTHISVFDLKREIILNNKMGNGKDFDLSIYDNVTGEELKDDNQQIPRSSSLVARRLPPSLGKGRGSAADYIAGTTAAEALTGDHRVESHARQAMLDKNLTKGIRSAGGTYGSLSKRFDGKEEKPAEKVQVSTGDKDEDARIQAILAQGAETWEQMQEDMSAGYRAPAARAARANKPSGSAVAGASQKYDFSLGPEKEPPVGYICYRCGQKGHWIQNCPENDDPAAAERKRFVRVTGIPRSFLKTVETPVGAEGSSGGAMLTADGGFVKAVPDQRQWQKQAAVKPRALTGADVRDQEPLEADLTCPLCKKLVWEAVRTPCCNIAFCEECVQTYLVDHDFECPHCESKVPSLDRLKPDEDLRKRSRNYVDHELQKNKEAKGDDDADADVKEEAENDKNAGDSEEGSLTPKEQNKNQILGADGQPLNSDLLDPHMIQNYLFGVRFSVCLLFVVHCAKYLSPLQAKKMLLNPDLNPAARALLTTQMQTLQANLLQMQMMAMMNGMGMGVGLPLMGGQNNVGGGQTGIGLNGAIDNNVAMRGRPGFRGGFRGRGMATGQGFQRGSLGPAAVQGGMGMGMMNRPNVPAKRGADVEMGGDAKQARNGV</sequence>
<evidence type="ECO:0000256" key="4">
    <source>
        <dbReference type="ARBA" id="ARBA00022771"/>
    </source>
</evidence>
<feature type="region of interest" description="Disordered" evidence="8">
    <location>
        <begin position="381"/>
        <end position="438"/>
    </location>
</feature>
<feature type="region of interest" description="Disordered" evidence="8">
    <location>
        <begin position="134"/>
        <end position="155"/>
    </location>
</feature>
<dbReference type="PROSITE" id="PS51282">
    <property type="entry name" value="DWNN"/>
    <property type="match status" value="1"/>
</dbReference>
<accession>A0A854QDY4</accession>
<dbReference type="GO" id="GO:0006397">
    <property type="term" value="P:mRNA processing"/>
    <property type="evidence" value="ECO:0007669"/>
    <property type="project" value="UniProtKB-KW"/>
</dbReference>
<evidence type="ECO:0000256" key="2">
    <source>
        <dbReference type="ARBA" id="ARBA00022664"/>
    </source>
</evidence>
<evidence type="ECO:0000313" key="13">
    <source>
        <dbReference type="Proteomes" id="UP000199727"/>
    </source>
</evidence>
<keyword evidence="5" id="KW-0862">Zinc</keyword>
<feature type="domain" description="DWNN" evidence="11">
    <location>
        <begin position="4"/>
        <end position="77"/>
    </location>
</feature>
<name>A0A854QDY4_CRYNE</name>
<evidence type="ECO:0000256" key="8">
    <source>
        <dbReference type="SAM" id="MobiDB-lite"/>
    </source>
</evidence>
<dbReference type="InterPro" id="IPR033489">
    <property type="entry name" value="RBBP6"/>
</dbReference>
<feature type="domain" description="RING-type" evidence="9">
    <location>
        <begin position="324"/>
        <end position="364"/>
    </location>
</feature>
<comment type="caution">
    <text evidence="12">The sequence shown here is derived from an EMBL/GenBank/DDBJ whole genome shotgun (WGS) entry which is preliminary data.</text>
</comment>
<evidence type="ECO:0000256" key="5">
    <source>
        <dbReference type="ARBA" id="ARBA00022833"/>
    </source>
</evidence>
<evidence type="ECO:0000259" key="11">
    <source>
        <dbReference type="PROSITE" id="PS51282"/>
    </source>
</evidence>
<keyword evidence="4 7" id="KW-0863">Zinc-finger</keyword>
<dbReference type="OrthoDB" id="106784at2759"/>
<dbReference type="SUPFAM" id="SSF57850">
    <property type="entry name" value="RING/U-box"/>
    <property type="match status" value="1"/>
</dbReference>
<evidence type="ECO:0000256" key="3">
    <source>
        <dbReference type="ARBA" id="ARBA00022723"/>
    </source>
</evidence>
<organism evidence="12 13">
    <name type="scientific">Cryptococcus neoformans Tu259-1</name>
    <dbReference type="NCBI Taxonomy" id="1230072"/>
    <lineage>
        <taxon>Eukaryota</taxon>
        <taxon>Fungi</taxon>
        <taxon>Dikarya</taxon>
        <taxon>Basidiomycota</taxon>
        <taxon>Agaricomycotina</taxon>
        <taxon>Tremellomycetes</taxon>
        <taxon>Tremellales</taxon>
        <taxon>Cryptococcaceae</taxon>
        <taxon>Cryptococcus</taxon>
        <taxon>Cryptococcus neoformans species complex</taxon>
    </lineage>
</organism>
<keyword evidence="3" id="KW-0479">Metal-binding</keyword>
<dbReference type="EMBL" id="AMKT01000041">
    <property type="protein sequence ID" value="OXG21813.1"/>
    <property type="molecule type" value="Genomic_DNA"/>
</dbReference>
<evidence type="ECO:0000313" key="12">
    <source>
        <dbReference type="EMBL" id="OXG21813.1"/>
    </source>
</evidence>
<dbReference type="Proteomes" id="UP000199727">
    <property type="component" value="Unassembled WGS sequence"/>
</dbReference>
<dbReference type="Pfam" id="PF13696">
    <property type="entry name" value="zf-CCHC_2"/>
    <property type="match status" value="1"/>
</dbReference>